<dbReference type="EMBL" id="JAJHJB010000017">
    <property type="protein sequence ID" value="MCC5466309.1"/>
    <property type="molecule type" value="Genomic_DNA"/>
</dbReference>
<organism evidence="2 3">
    <name type="scientific">Pelosinus baikalensis</name>
    <dbReference type="NCBI Taxonomy" id="2892015"/>
    <lineage>
        <taxon>Bacteria</taxon>
        <taxon>Bacillati</taxon>
        <taxon>Bacillota</taxon>
        <taxon>Negativicutes</taxon>
        <taxon>Selenomonadales</taxon>
        <taxon>Sporomusaceae</taxon>
        <taxon>Pelosinus</taxon>
    </lineage>
</organism>
<keyword evidence="1" id="KW-0812">Transmembrane</keyword>
<dbReference type="RefSeq" id="WP_229535477.1">
    <property type="nucleotide sequence ID" value="NZ_JAJHJB010000017.1"/>
</dbReference>
<name>A0ABS8HT00_9FIRM</name>
<sequence>MVSGVSYFPIGLFTSVMGLCGLSIAYQRFEQVLGLQIFVILDGAEFYQDKLFCILVGIHVPHVRRNDCHHPGF</sequence>
<keyword evidence="1" id="KW-1133">Transmembrane helix</keyword>
<evidence type="ECO:0000313" key="2">
    <source>
        <dbReference type="EMBL" id="MCC5466309.1"/>
    </source>
</evidence>
<evidence type="ECO:0000256" key="1">
    <source>
        <dbReference type="SAM" id="Phobius"/>
    </source>
</evidence>
<dbReference type="Proteomes" id="UP001165492">
    <property type="component" value="Unassembled WGS sequence"/>
</dbReference>
<feature type="transmembrane region" description="Helical" evidence="1">
    <location>
        <begin position="6"/>
        <end position="26"/>
    </location>
</feature>
<proteinExistence type="predicted"/>
<keyword evidence="3" id="KW-1185">Reference proteome</keyword>
<keyword evidence="1" id="KW-0472">Membrane</keyword>
<comment type="caution">
    <text evidence="2">The sequence shown here is derived from an EMBL/GenBank/DDBJ whole genome shotgun (WGS) entry which is preliminary data.</text>
</comment>
<gene>
    <name evidence="2" type="ORF">LMF89_13195</name>
</gene>
<reference evidence="2" key="1">
    <citation type="submission" date="2021-11" db="EMBL/GenBank/DDBJ databases">
        <title>Description of a new species Pelosinus isolated from the bottom sediments of Lake Baikal.</title>
        <authorList>
            <person name="Zakharyuk A."/>
        </authorList>
    </citation>
    <scope>NUCLEOTIDE SEQUENCE</scope>
    <source>
        <strain evidence="2">Bkl1</strain>
    </source>
</reference>
<accession>A0ABS8HT00</accession>
<protein>
    <submittedName>
        <fullName evidence="2">Uncharacterized protein</fullName>
    </submittedName>
</protein>
<evidence type="ECO:0000313" key="3">
    <source>
        <dbReference type="Proteomes" id="UP001165492"/>
    </source>
</evidence>